<organism evidence="2 3">
    <name type="scientific">Tilletia controversa</name>
    <name type="common">dwarf bunt fungus</name>
    <dbReference type="NCBI Taxonomy" id="13291"/>
    <lineage>
        <taxon>Eukaryota</taxon>
        <taxon>Fungi</taxon>
        <taxon>Dikarya</taxon>
        <taxon>Basidiomycota</taxon>
        <taxon>Ustilaginomycotina</taxon>
        <taxon>Exobasidiomycetes</taxon>
        <taxon>Tilletiales</taxon>
        <taxon>Tilletiaceae</taxon>
        <taxon>Tilletia</taxon>
    </lineage>
</organism>
<evidence type="ECO:0000313" key="2">
    <source>
        <dbReference type="EMBL" id="KAE8242973.1"/>
    </source>
</evidence>
<keyword evidence="3" id="KW-1185">Reference proteome</keyword>
<comment type="caution">
    <text evidence="2">The sequence shown here is derived from an EMBL/GenBank/DDBJ whole genome shotgun (WGS) entry which is preliminary data.</text>
</comment>
<evidence type="ECO:0000313" key="3">
    <source>
        <dbReference type="Proteomes" id="UP000077684"/>
    </source>
</evidence>
<name>A0A8X7SUZ2_9BASI</name>
<dbReference type="EMBL" id="LWDE02000992">
    <property type="protein sequence ID" value="KAE8242973.1"/>
    <property type="molecule type" value="Genomic_DNA"/>
</dbReference>
<dbReference type="Proteomes" id="UP000077684">
    <property type="component" value="Unassembled WGS sequence"/>
</dbReference>
<sequence length="284" mass="32278">MEELIPAKLLDADQIVKVWNDGASAKIDSRPYHQVNHSPAARNAADNARRATLRIFLEVVMHYLNHDGFYTIFLDVKQKLVKFQHAVNDDHTKWAFFELRCIRNEPLSPPTILLEHQERNLQNTPYRPTQAGSWSRSARPLLPQAEAIKQQQQQQQQQQPSQPPSQELSQPQPFTSQPQPSLSRPPLQQPSEPQPLPSQLSSQLQPLQPQQQTRQLHKPMVDVFGGALDPALAALFSMPDTFETRLFSELAKKRARAPALSRRIPVFRNGRVGRVRAGSVRARP</sequence>
<evidence type="ECO:0000256" key="1">
    <source>
        <dbReference type="SAM" id="MobiDB-lite"/>
    </source>
</evidence>
<accession>A0A8X7SUZ2</accession>
<proteinExistence type="predicted"/>
<feature type="compositionally biased region" description="Low complexity" evidence="1">
    <location>
        <begin position="150"/>
        <end position="214"/>
    </location>
</feature>
<reference evidence="2" key="2">
    <citation type="journal article" date="2019" name="IMA Fungus">
        <title>Genome sequencing and comparison of five Tilletia species to identify candidate genes for the detection of regulated species infecting wheat.</title>
        <authorList>
            <person name="Nguyen H.D.T."/>
            <person name="Sultana T."/>
            <person name="Kesanakurti P."/>
            <person name="Hambleton S."/>
        </authorList>
    </citation>
    <scope>NUCLEOTIDE SEQUENCE</scope>
    <source>
        <strain evidence="2">DAOMC 236426</strain>
    </source>
</reference>
<protein>
    <submittedName>
        <fullName evidence="2">Uncharacterized protein</fullName>
    </submittedName>
</protein>
<reference evidence="2" key="1">
    <citation type="submission" date="2016-04" db="EMBL/GenBank/DDBJ databases">
        <authorList>
            <person name="Nguyen H.D."/>
            <person name="Samba Siva P."/>
            <person name="Cullis J."/>
            <person name="Levesque C.A."/>
            <person name="Hambleton S."/>
        </authorList>
    </citation>
    <scope>NUCLEOTIDE SEQUENCE</scope>
    <source>
        <strain evidence="2">DAOMC 236426</strain>
    </source>
</reference>
<dbReference type="AlphaFoldDB" id="A0A8X7SUZ2"/>
<feature type="region of interest" description="Disordered" evidence="1">
    <location>
        <begin position="147"/>
        <end position="215"/>
    </location>
</feature>
<gene>
    <name evidence="2" type="ORF">A4X06_0g6639</name>
</gene>